<protein>
    <submittedName>
        <fullName evidence="1">Uncharacterized protein</fullName>
    </submittedName>
</protein>
<dbReference type="AlphaFoldDB" id="A0A6A6AEH7"/>
<name>A0A6A6AEH7_9PLEO</name>
<organism evidence="1 2">
    <name type="scientific">Dothidotthia symphoricarpi CBS 119687</name>
    <dbReference type="NCBI Taxonomy" id="1392245"/>
    <lineage>
        <taxon>Eukaryota</taxon>
        <taxon>Fungi</taxon>
        <taxon>Dikarya</taxon>
        <taxon>Ascomycota</taxon>
        <taxon>Pezizomycotina</taxon>
        <taxon>Dothideomycetes</taxon>
        <taxon>Pleosporomycetidae</taxon>
        <taxon>Pleosporales</taxon>
        <taxon>Dothidotthiaceae</taxon>
        <taxon>Dothidotthia</taxon>
    </lineage>
</organism>
<dbReference type="RefSeq" id="XP_033523743.1">
    <property type="nucleotide sequence ID" value="XM_033666689.1"/>
</dbReference>
<evidence type="ECO:0000313" key="1">
    <source>
        <dbReference type="EMBL" id="KAF2129354.1"/>
    </source>
</evidence>
<gene>
    <name evidence="1" type="ORF">P153DRAFT_356939</name>
</gene>
<dbReference type="GeneID" id="54407121"/>
<evidence type="ECO:0000313" key="2">
    <source>
        <dbReference type="Proteomes" id="UP000799771"/>
    </source>
</evidence>
<sequence>MDLVIRLIISLDLDDPTRDRCEEALLAISAGTVTPKHWRGLPANIIGALPRQALRTCPDDLLPNNETIEERVRQDSALFPIVEVNESPTNTEGKYQVLAPSTDNCTCTAQLEKHTCLYKHYTSQDGLAVNIDRRFHGRDDKKRTNIDHVKRFQELKRRLNSGFGNDSSLLSIGGDDGSWNIDRELVVVQGE</sequence>
<proteinExistence type="predicted"/>
<accession>A0A6A6AEH7</accession>
<reference evidence="1" key="1">
    <citation type="journal article" date="2020" name="Stud. Mycol.">
        <title>101 Dothideomycetes genomes: a test case for predicting lifestyles and emergence of pathogens.</title>
        <authorList>
            <person name="Haridas S."/>
            <person name="Albert R."/>
            <person name="Binder M."/>
            <person name="Bloem J."/>
            <person name="Labutti K."/>
            <person name="Salamov A."/>
            <person name="Andreopoulos B."/>
            <person name="Baker S."/>
            <person name="Barry K."/>
            <person name="Bills G."/>
            <person name="Bluhm B."/>
            <person name="Cannon C."/>
            <person name="Castanera R."/>
            <person name="Culley D."/>
            <person name="Daum C."/>
            <person name="Ezra D."/>
            <person name="Gonzalez J."/>
            <person name="Henrissat B."/>
            <person name="Kuo A."/>
            <person name="Liang C."/>
            <person name="Lipzen A."/>
            <person name="Lutzoni F."/>
            <person name="Magnuson J."/>
            <person name="Mondo S."/>
            <person name="Nolan M."/>
            <person name="Ohm R."/>
            <person name="Pangilinan J."/>
            <person name="Park H.-J."/>
            <person name="Ramirez L."/>
            <person name="Alfaro M."/>
            <person name="Sun H."/>
            <person name="Tritt A."/>
            <person name="Yoshinaga Y."/>
            <person name="Zwiers L.-H."/>
            <person name="Turgeon B."/>
            <person name="Goodwin S."/>
            <person name="Spatafora J."/>
            <person name="Crous P."/>
            <person name="Grigoriev I."/>
        </authorList>
    </citation>
    <scope>NUCLEOTIDE SEQUENCE</scope>
    <source>
        <strain evidence="1">CBS 119687</strain>
    </source>
</reference>
<dbReference type="EMBL" id="ML977506">
    <property type="protein sequence ID" value="KAF2129354.1"/>
    <property type="molecule type" value="Genomic_DNA"/>
</dbReference>
<keyword evidence="2" id="KW-1185">Reference proteome</keyword>
<dbReference type="Proteomes" id="UP000799771">
    <property type="component" value="Unassembled WGS sequence"/>
</dbReference>